<dbReference type="EMBL" id="CAICTM010001970">
    <property type="protein sequence ID" value="CAB9527293.1"/>
    <property type="molecule type" value="Genomic_DNA"/>
</dbReference>
<dbReference type="AlphaFoldDB" id="A0A9N8HYC8"/>
<feature type="compositionally biased region" description="Acidic residues" evidence="1">
    <location>
        <begin position="214"/>
        <end position="235"/>
    </location>
</feature>
<feature type="compositionally biased region" description="Low complexity" evidence="1">
    <location>
        <begin position="183"/>
        <end position="192"/>
    </location>
</feature>
<dbReference type="OrthoDB" id="41098at2759"/>
<gene>
    <name evidence="2" type="ORF">SEMRO_1972_G308630.1</name>
</gene>
<feature type="region of interest" description="Disordered" evidence="1">
    <location>
        <begin position="1"/>
        <end position="25"/>
    </location>
</feature>
<comment type="caution">
    <text evidence="2">The sequence shown here is derived from an EMBL/GenBank/DDBJ whole genome shotgun (WGS) entry which is preliminary data.</text>
</comment>
<proteinExistence type="predicted"/>
<sequence>MPTITASAAGHQSHHHHSSHHHQEWNLDPTAIRRRAKSLAGVQALPSHAEHIVSFLVGLHNNASSTEGLARVNIFVDTGTVSTCRVFQGVPRESFRRNVTSLDVIERLLRHPPAPTEIDETLVGVHDNTSTNTNAPSPTKTTSLKDDIELAEVGLCILHGEKEKLESHLVALEEREEQHKKLQQQQQQQQQQKPRTSVAASSSNNNHGSREDDSTTQDDEEEEEDDDDDASEEEGMEFQFSLPVSAMKHVEQCLQDISRMNKLVRGVATNGKGTIFLYGNGGVAYTPNIPKHLYQKLKLLRNSPISARPSYVSLGTRDRYFVAFKDDTFDWKGPKALDKVLKGCRQAPRSVAFGNSYDTFFVVFADGSWKFHGRSIPSALADKLGERRDKADLVCVNLGPHGEWFVRAENGRMWWGGISEDLDAVTQEILQAGNFLHFIDFGEDGSYFLSHDS</sequence>
<evidence type="ECO:0000256" key="1">
    <source>
        <dbReference type="SAM" id="MobiDB-lite"/>
    </source>
</evidence>
<organism evidence="2 3">
    <name type="scientific">Seminavis robusta</name>
    <dbReference type="NCBI Taxonomy" id="568900"/>
    <lineage>
        <taxon>Eukaryota</taxon>
        <taxon>Sar</taxon>
        <taxon>Stramenopiles</taxon>
        <taxon>Ochrophyta</taxon>
        <taxon>Bacillariophyta</taxon>
        <taxon>Bacillariophyceae</taxon>
        <taxon>Bacillariophycidae</taxon>
        <taxon>Naviculales</taxon>
        <taxon>Naviculaceae</taxon>
        <taxon>Seminavis</taxon>
    </lineage>
</organism>
<name>A0A9N8HYC8_9STRA</name>
<reference evidence="2" key="1">
    <citation type="submission" date="2020-06" db="EMBL/GenBank/DDBJ databases">
        <authorList>
            <consortium name="Plant Systems Biology data submission"/>
        </authorList>
    </citation>
    <scope>NUCLEOTIDE SEQUENCE</scope>
    <source>
        <strain evidence="2">D6</strain>
    </source>
</reference>
<dbReference type="Proteomes" id="UP001153069">
    <property type="component" value="Unassembled WGS sequence"/>
</dbReference>
<accession>A0A9N8HYC8</accession>
<evidence type="ECO:0000313" key="3">
    <source>
        <dbReference type="Proteomes" id="UP001153069"/>
    </source>
</evidence>
<evidence type="ECO:0000313" key="2">
    <source>
        <dbReference type="EMBL" id="CAB9527293.1"/>
    </source>
</evidence>
<protein>
    <submittedName>
        <fullName evidence="2">Uncharacterized protein</fullName>
    </submittedName>
</protein>
<keyword evidence="3" id="KW-1185">Reference proteome</keyword>
<feature type="region of interest" description="Disordered" evidence="1">
    <location>
        <begin position="175"/>
        <end position="235"/>
    </location>
</feature>
<feature type="compositionally biased region" description="Polar residues" evidence="1">
    <location>
        <begin position="193"/>
        <end position="207"/>
    </location>
</feature>